<evidence type="ECO:0000256" key="3">
    <source>
        <dbReference type="ARBA" id="ARBA00023239"/>
    </source>
</evidence>
<dbReference type="PIRSF" id="PIRSF001365">
    <property type="entry name" value="DHDPS"/>
    <property type="match status" value="1"/>
</dbReference>
<proteinExistence type="inferred from homology"/>
<dbReference type="EMBL" id="FOAF01000010">
    <property type="protein sequence ID" value="SEM32448.1"/>
    <property type="molecule type" value="Genomic_DNA"/>
</dbReference>
<dbReference type="SMART" id="SM01130">
    <property type="entry name" value="DHDPS"/>
    <property type="match status" value="1"/>
</dbReference>
<evidence type="ECO:0000256" key="4">
    <source>
        <dbReference type="ARBA" id="ARBA00023277"/>
    </source>
</evidence>
<protein>
    <submittedName>
        <fullName evidence="8">N-acetylneuraminate lyase</fullName>
    </submittedName>
</protein>
<dbReference type="Pfam" id="PF00701">
    <property type="entry name" value="DHDPS"/>
    <property type="match status" value="1"/>
</dbReference>
<comment type="subcellular location">
    <subcellularLocation>
        <location evidence="1">Cytoplasm</location>
    </subcellularLocation>
</comment>
<dbReference type="PANTHER" id="PTHR12128:SF21">
    <property type="entry name" value="N-ACETYLNEURAMINATE LYASE"/>
    <property type="match status" value="1"/>
</dbReference>
<keyword evidence="3 5" id="KW-0456">Lyase</keyword>
<feature type="active site" description="Schiff-base intermediate with substrate" evidence="6">
    <location>
        <position position="167"/>
    </location>
</feature>
<name>A0A1H7XGW6_OLID1</name>
<evidence type="ECO:0000256" key="6">
    <source>
        <dbReference type="PIRSR" id="PIRSR001365-1"/>
    </source>
</evidence>
<reference evidence="9" key="1">
    <citation type="submission" date="2016-10" db="EMBL/GenBank/DDBJ databases">
        <authorList>
            <person name="Varghese N."/>
            <person name="Submissions S."/>
        </authorList>
    </citation>
    <scope>NUCLEOTIDE SEQUENCE [LARGE SCALE GENOMIC DNA]</scope>
    <source>
        <strain evidence="9">DSM 18733</strain>
    </source>
</reference>
<dbReference type="OrthoDB" id="9778880at2"/>
<dbReference type="Gene3D" id="3.20.20.70">
    <property type="entry name" value="Aldolase class I"/>
    <property type="match status" value="1"/>
</dbReference>
<dbReference type="SUPFAM" id="SSF51569">
    <property type="entry name" value="Aldolase"/>
    <property type="match status" value="1"/>
</dbReference>
<keyword evidence="9" id="KW-1185">Reference proteome</keyword>
<dbReference type="Proteomes" id="UP000199421">
    <property type="component" value="Unassembled WGS sequence"/>
</dbReference>
<feature type="active site" description="Proton donor/acceptor" evidence="6">
    <location>
        <position position="137"/>
    </location>
</feature>
<dbReference type="GO" id="GO:0005737">
    <property type="term" value="C:cytoplasm"/>
    <property type="evidence" value="ECO:0007669"/>
    <property type="project" value="UniProtKB-SubCell"/>
</dbReference>
<feature type="binding site" evidence="7">
    <location>
        <position position="209"/>
    </location>
    <ligand>
        <name>pyruvate</name>
        <dbReference type="ChEBI" id="CHEBI:15361"/>
    </ligand>
</feature>
<dbReference type="InterPro" id="IPR002220">
    <property type="entry name" value="DapA-like"/>
</dbReference>
<gene>
    <name evidence="8" type="ORF">SAMN05661044_04873</name>
</gene>
<evidence type="ECO:0000256" key="1">
    <source>
        <dbReference type="ARBA" id="ARBA00004496"/>
    </source>
</evidence>
<keyword evidence="2" id="KW-0963">Cytoplasm</keyword>
<organism evidence="8 9">
    <name type="scientific">Olivibacter domesticus</name>
    <name type="common">Pseudosphingobacterium domesticum</name>
    <dbReference type="NCBI Taxonomy" id="407022"/>
    <lineage>
        <taxon>Bacteria</taxon>
        <taxon>Pseudomonadati</taxon>
        <taxon>Bacteroidota</taxon>
        <taxon>Sphingobacteriia</taxon>
        <taxon>Sphingobacteriales</taxon>
        <taxon>Sphingobacteriaceae</taxon>
        <taxon>Olivibacter</taxon>
    </lineage>
</organism>
<accession>A0A1H7XGW6</accession>
<dbReference type="GO" id="GO:0016829">
    <property type="term" value="F:lyase activity"/>
    <property type="evidence" value="ECO:0007669"/>
    <property type="project" value="UniProtKB-KW"/>
</dbReference>
<evidence type="ECO:0000313" key="9">
    <source>
        <dbReference type="Proteomes" id="UP000199421"/>
    </source>
</evidence>
<dbReference type="AlphaFoldDB" id="A0A1H7XGW6"/>
<dbReference type="STRING" id="407022.SAMN05661044_04873"/>
<evidence type="ECO:0000256" key="5">
    <source>
        <dbReference type="PIRNR" id="PIRNR001365"/>
    </source>
</evidence>
<dbReference type="PANTHER" id="PTHR12128">
    <property type="entry name" value="DIHYDRODIPICOLINATE SYNTHASE"/>
    <property type="match status" value="1"/>
</dbReference>
<evidence type="ECO:0000313" key="8">
    <source>
        <dbReference type="EMBL" id="SEM32448.1"/>
    </source>
</evidence>
<dbReference type="RefSeq" id="WP_093330419.1">
    <property type="nucleotide sequence ID" value="NZ_FOAF01000010.1"/>
</dbReference>
<evidence type="ECO:0000256" key="2">
    <source>
        <dbReference type="ARBA" id="ARBA00022490"/>
    </source>
</evidence>
<comment type="similarity">
    <text evidence="5">Belongs to the DapA family.</text>
</comment>
<sequence>MKKTEGLIAATFSSFHEDGTLNLDIIPTVVSGLIKDGLAGIFICGTNGEGPNLTIEERMAVAEAYVGVAKGKLKIMIHVGHASIEEARKLAKHAASIGADAISSVAAFYFKPQSVTNLVDSIGAIAQAAPNIPFYYYHIPSLTGVGIDMIDFLTLAEVNIPNLAGIKYTASTIHEYQACLNYKGGKFDVLYGYDELLLPALAVGAKGAVGSTYNFAAPLYLRVMELFEECKLHDAQRVQLGLVEMIREMTKFSPIPAQKAIMEMMGISLGPTRLPLVPLETLDKEVLKTRLEKIGFFDALKQVEPVNKEV</sequence>
<dbReference type="PRINTS" id="PR00146">
    <property type="entry name" value="DHPICSNTHASE"/>
</dbReference>
<evidence type="ECO:0000256" key="7">
    <source>
        <dbReference type="PIRSR" id="PIRSR001365-2"/>
    </source>
</evidence>
<keyword evidence="4" id="KW-0119">Carbohydrate metabolism</keyword>
<dbReference type="InterPro" id="IPR013785">
    <property type="entry name" value="Aldolase_TIM"/>
</dbReference>